<protein>
    <submittedName>
        <fullName evidence="2">Uncharacterized protein</fullName>
    </submittedName>
</protein>
<dbReference type="Proteomes" id="UP000830729">
    <property type="component" value="Chromosome"/>
</dbReference>
<dbReference type="KEGG" id="halx:M0R89_14805"/>
<dbReference type="RefSeq" id="WP_248649854.1">
    <property type="nucleotide sequence ID" value="NZ_CP096659.1"/>
</dbReference>
<proteinExistence type="predicted"/>
<dbReference type="GeneID" id="72186494"/>
<keyword evidence="3" id="KW-1185">Reference proteome</keyword>
<evidence type="ECO:0000313" key="2">
    <source>
        <dbReference type="EMBL" id="UPV73802.1"/>
    </source>
</evidence>
<evidence type="ECO:0000256" key="1">
    <source>
        <dbReference type="SAM" id="Phobius"/>
    </source>
</evidence>
<organism evidence="2 3">
    <name type="scientific">Halorussus limi</name>
    <dbReference type="NCBI Taxonomy" id="2938695"/>
    <lineage>
        <taxon>Archaea</taxon>
        <taxon>Methanobacteriati</taxon>
        <taxon>Methanobacteriota</taxon>
        <taxon>Stenosarchaea group</taxon>
        <taxon>Halobacteria</taxon>
        <taxon>Halobacteriales</taxon>
        <taxon>Haladaptataceae</taxon>
        <taxon>Halorussus</taxon>
    </lineage>
</organism>
<keyword evidence="1" id="KW-0812">Transmembrane</keyword>
<sequence>MQNADRERTFLAAIRRRTSVAWVVGQSSARYFSRNVAEMGWRDRLFLPVVAVLLLALALLAPDLLSDDTFGELSPHAPVSV</sequence>
<feature type="transmembrane region" description="Helical" evidence="1">
    <location>
        <begin position="45"/>
        <end position="65"/>
    </location>
</feature>
<name>A0A8U0HRS8_9EURY</name>
<dbReference type="EMBL" id="CP096659">
    <property type="protein sequence ID" value="UPV73802.1"/>
    <property type="molecule type" value="Genomic_DNA"/>
</dbReference>
<keyword evidence="1" id="KW-1133">Transmembrane helix</keyword>
<accession>A0A8U0HRS8</accession>
<gene>
    <name evidence="2" type="ORF">M0R89_14805</name>
</gene>
<reference evidence="2 3" key="1">
    <citation type="submission" date="2022-04" db="EMBL/GenBank/DDBJ databases">
        <title>Diverse halophilic archaea isolated from saline environments.</title>
        <authorList>
            <person name="Cui H.-L."/>
        </authorList>
    </citation>
    <scope>NUCLEOTIDE SEQUENCE [LARGE SCALE GENOMIC DNA]</scope>
    <source>
        <strain evidence="2 3">XZYJT49</strain>
    </source>
</reference>
<dbReference type="AlphaFoldDB" id="A0A8U0HRS8"/>
<keyword evidence="1" id="KW-0472">Membrane</keyword>
<evidence type="ECO:0000313" key="3">
    <source>
        <dbReference type="Proteomes" id="UP000830729"/>
    </source>
</evidence>